<evidence type="ECO:0000256" key="1">
    <source>
        <dbReference type="ARBA" id="ARBA00001947"/>
    </source>
</evidence>
<keyword evidence="4" id="KW-0812">Transmembrane</keyword>
<dbReference type="InterPro" id="IPR008915">
    <property type="entry name" value="Peptidase_M50"/>
</dbReference>
<keyword evidence="6" id="KW-0472">Membrane</keyword>
<keyword evidence="9" id="KW-1185">Reference proteome</keyword>
<sequence length="404" mass="48463">MYVSKDLSLKLKRIDNFEIRIFDNKKKENVEYILKNSKYDIYMVINEYDYFIWNCLDGTMTIQDIHYTFYERFNRVSVSYVENIINNFCEKGLIENYECDPKKFLPKKKVLEIRFPIKHIANFFEIVYYKVAHLFFNKIWMLIAILISVTGLLLYFYIKDKPPLVDKKLTSIVILYFAVMIPVFFHELSHALFCYHYNRKVKEAGIMIYMFMPVLYVNTSDIWMADRKHRIIVSLVGPLCDFLTGSVCSILFFFFYAQSYSIVFYQAAVTSYMRMVFNLNPLMKWDGYYCLMDLMGIYNLKERSSKFIFHDIVPKLKRGIKFTREEYYMLIYGTLSLVYVMYFLGQLIILDLQFFIKFDISHLNQRAILNLLFLLPIIFMPIKRMAKIIRNRSNVDSKLNIKKT</sequence>
<evidence type="ECO:0000256" key="3">
    <source>
        <dbReference type="ARBA" id="ARBA00007931"/>
    </source>
</evidence>
<dbReference type="AlphaFoldDB" id="A0A4U7JHK7"/>
<dbReference type="KEGG" id="rher:EHE19_015085"/>
<evidence type="ECO:0000313" key="8">
    <source>
        <dbReference type="EMBL" id="QNU66191.1"/>
    </source>
</evidence>
<evidence type="ECO:0000256" key="6">
    <source>
        <dbReference type="ARBA" id="ARBA00023136"/>
    </source>
</evidence>
<organism evidence="8 9">
    <name type="scientific">Ruminiclostridium herbifermentans</name>
    <dbReference type="NCBI Taxonomy" id="2488810"/>
    <lineage>
        <taxon>Bacteria</taxon>
        <taxon>Bacillati</taxon>
        <taxon>Bacillota</taxon>
        <taxon>Clostridia</taxon>
        <taxon>Eubacteriales</taxon>
        <taxon>Oscillospiraceae</taxon>
        <taxon>Ruminiclostridium</taxon>
    </lineage>
</organism>
<evidence type="ECO:0000256" key="2">
    <source>
        <dbReference type="ARBA" id="ARBA00004141"/>
    </source>
</evidence>
<keyword evidence="5" id="KW-1133">Transmembrane helix</keyword>
<name>A0A4U7JHK7_9FIRM</name>
<dbReference type="Proteomes" id="UP000306409">
    <property type="component" value="Chromosome"/>
</dbReference>
<dbReference type="OrthoDB" id="9800627at2"/>
<dbReference type="RefSeq" id="WP_137696935.1">
    <property type="nucleotide sequence ID" value="NZ_CP061336.1"/>
</dbReference>
<dbReference type="GO" id="GO:0006508">
    <property type="term" value="P:proteolysis"/>
    <property type="evidence" value="ECO:0007669"/>
    <property type="project" value="InterPro"/>
</dbReference>
<feature type="domain" description="Peptidase M50" evidence="7">
    <location>
        <begin position="176"/>
        <end position="337"/>
    </location>
</feature>
<gene>
    <name evidence="8" type="ORF">EHE19_015085</name>
</gene>
<comment type="subcellular location">
    <subcellularLocation>
        <location evidence="2">Membrane</location>
        <topology evidence="2">Multi-pass membrane protein</topology>
    </subcellularLocation>
</comment>
<accession>A0A4U7JHK7</accession>
<dbReference type="Pfam" id="PF02163">
    <property type="entry name" value="Peptidase_M50"/>
    <property type="match status" value="1"/>
</dbReference>
<comment type="cofactor">
    <cofactor evidence="1">
        <name>Zn(2+)</name>
        <dbReference type="ChEBI" id="CHEBI:29105"/>
    </cofactor>
</comment>
<reference evidence="8 9" key="1">
    <citation type="submission" date="2020-09" db="EMBL/GenBank/DDBJ databases">
        <title>Characterization and genome sequencing of Ruminiclostridium sp. nov. MA18.</title>
        <authorList>
            <person name="Rettenmaier R."/>
            <person name="Kowollik M.-L."/>
            <person name="Liebl W."/>
            <person name="Zverlov V."/>
        </authorList>
    </citation>
    <scope>NUCLEOTIDE SEQUENCE [LARGE SCALE GENOMIC DNA]</scope>
    <source>
        <strain evidence="8 9">MA18</strain>
    </source>
</reference>
<evidence type="ECO:0000313" key="9">
    <source>
        <dbReference type="Proteomes" id="UP000306409"/>
    </source>
</evidence>
<evidence type="ECO:0000259" key="7">
    <source>
        <dbReference type="Pfam" id="PF02163"/>
    </source>
</evidence>
<proteinExistence type="inferred from homology"/>
<evidence type="ECO:0000256" key="5">
    <source>
        <dbReference type="ARBA" id="ARBA00022989"/>
    </source>
</evidence>
<protein>
    <recommendedName>
        <fullName evidence="7">Peptidase M50 domain-containing protein</fullName>
    </recommendedName>
</protein>
<evidence type="ECO:0000256" key="4">
    <source>
        <dbReference type="ARBA" id="ARBA00022692"/>
    </source>
</evidence>
<dbReference type="EMBL" id="CP061336">
    <property type="protein sequence ID" value="QNU66191.1"/>
    <property type="molecule type" value="Genomic_DNA"/>
</dbReference>
<dbReference type="GO" id="GO:0016020">
    <property type="term" value="C:membrane"/>
    <property type="evidence" value="ECO:0007669"/>
    <property type="project" value="UniProtKB-SubCell"/>
</dbReference>
<comment type="similarity">
    <text evidence="3">Belongs to the peptidase M50B family.</text>
</comment>